<feature type="domain" description="DUF1508" evidence="1">
    <location>
        <begin position="10"/>
        <end position="57"/>
    </location>
</feature>
<evidence type="ECO:0000313" key="3">
    <source>
        <dbReference type="Proteomes" id="UP001601992"/>
    </source>
</evidence>
<dbReference type="SUPFAM" id="SSF160113">
    <property type="entry name" value="YegP-like"/>
    <property type="match status" value="1"/>
</dbReference>
<reference evidence="2 3" key="1">
    <citation type="submission" date="2024-10" db="EMBL/GenBank/DDBJ databases">
        <title>The Natural Products Discovery Center: Release of the First 8490 Sequenced Strains for Exploring Actinobacteria Biosynthetic Diversity.</title>
        <authorList>
            <person name="Kalkreuter E."/>
            <person name="Kautsar S.A."/>
            <person name="Yang D."/>
            <person name="Bader C.D."/>
            <person name="Teijaro C.N."/>
            <person name="Fluegel L."/>
            <person name="Davis C.M."/>
            <person name="Simpson J.R."/>
            <person name="Lauterbach L."/>
            <person name="Steele A.D."/>
            <person name="Gui C."/>
            <person name="Meng S."/>
            <person name="Li G."/>
            <person name="Viehrig K."/>
            <person name="Ye F."/>
            <person name="Su P."/>
            <person name="Kiefer A.F."/>
            <person name="Nichols A."/>
            <person name="Cepeda A.J."/>
            <person name="Yan W."/>
            <person name="Fan B."/>
            <person name="Jiang Y."/>
            <person name="Adhikari A."/>
            <person name="Zheng C.-J."/>
            <person name="Schuster L."/>
            <person name="Cowan T.M."/>
            <person name="Smanski M.J."/>
            <person name="Chevrette M.G."/>
            <person name="De Carvalho L.P.S."/>
            <person name="Shen B."/>
        </authorList>
    </citation>
    <scope>NUCLEOTIDE SEQUENCE [LARGE SCALE GENOMIC DNA]</scope>
    <source>
        <strain evidence="2 3">NPDC002593</strain>
    </source>
</reference>
<gene>
    <name evidence="2" type="ORF">ACFYXQ_06785</name>
</gene>
<dbReference type="PANTHER" id="PTHR40606:SF1">
    <property type="entry name" value="UPF0339 PROTEIN YEGP"/>
    <property type="match status" value="1"/>
</dbReference>
<dbReference type="Pfam" id="PF07411">
    <property type="entry name" value="DUF1508"/>
    <property type="match status" value="1"/>
</dbReference>
<keyword evidence="3" id="KW-1185">Reference proteome</keyword>
<dbReference type="EMBL" id="JBIAQY010000002">
    <property type="protein sequence ID" value="MFF3567473.1"/>
    <property type="molecule type" value="Genomic_DNA"/>
</dbReference>
<dbReference type="PANTHER" id="PTHR40606">
    <property type="match status" value="1"/>
</dbReference>
<evidence type="ECO:0000259" key="1">
    <source>
        <dbReference type="Pfam" id="PF07411"/>
    </source>
</evidence>
<dbReference type="Gene3D" id="3.30.160.160">
    <property type="entry name" value="YegP-like"/>
    <property type="match status" value="1"/>
</dbReference>
<sequence>MAAKFELYKDTAGKFQFRLKAGNGEIIAQGHAYESRGAALDGIESVMKYAPVAGTDDQT</sequence>
<organism evidence="2 3">
    <name type="scientific">Nocardia jiangxiensis</name>
    <dbReference type="NCBI Taxonomy" id="282685"/>
    <lineage>
        <taxon>Bacteria</taxon>
        <taxon>Bacillati</taxon>
        <taxon>Actinomycetota</taxon>
        <taxon>Actinomycetes</taxon>
        <taxon>Mycobacteriales</taxon>
        <taxon>Nocardiaceae</taxon>
        <taxon>Nocardia</taxon>
    </lineage>
</organism>
<dbReference type="RefSeq" id="WP_040825347.1">
    <property type="nucleotide sequence ID" value="NZ_JBIAQY010000002.1"/>
</dbReference>
<accession>A0ABW6RVT0</accession>
<dbReference type="InterPro" id="IPR010879">
    <property type="entry name" value="DUF1508"/>
</dbReference>
<evidence type="ECO:0000313" key="2">
    <source>
        <dbReference type="EMBL" id="MFF3567473.1"/>
    </source>
</evidence>
<name>A0ABW6RVT0_9NOCA</name>
<dbReference type="Proteomes" id="UP001601992">
    <property type="component" value="Unassembled WGS sequence"/>
</dbReference>
<comment type="caution">
    <text evidence="2">The sequence shown here is derived from an EMBL/GenBank/DDBJ whole genome shotgun (WGS) entry which is preliminary data.</text>
</comment>
<proteinExistence type="predicted"/>
<dbReference type="InterPro" id="IPR036913">
    <property type="entry name" value="YegP-like_sf"/>
</dbReference>
<protein>
    <submittedName>
        <fullName evidence="2">YegP family protein</fullName>
    </submittedName>
</protein>
<dbReference type="InterPro" id="IPR051141">
    <property type="entry name" value="UPF0339_domain"/>
</dbReference>